<feature type="transmembrane region" description="Helical" evidence="6">
    <location>
        <begin position="289"/>
        <end position="313"/>
    </location>
</feature>
<feature type="transmembrane region" description="Helical" evidence="6">
    <location>
        <begin position="43"/>
        <end position="68"/>
    </location>
</feature>
<feature type="transmembrane region" description="Helical" evidence="6">
    <location>
        <begin position="462"/>
        <end position="482"/>
    </location>
</feature>
<dbReference type="PROSITE" id="PS50850">
    <property type="entry name" value="MFS"/>
    <property type="match status" value="1"/>
</dbReference>
<feature type="transmembrane region" description="Helical" evidence="6">
    <location>
        <begin position="333"/>
        <end position="353"/>
    </location>
</feature>
<keyword evidence="4 6" id="KW-1133">Transmembrane helix</keyword>
<dbReference type="PANTHER" id="PTHR23504:SF15">
    <property type="entry name" value="MAJOR FACILITATOR SUPERFAMILY (MFS) PROFILE DOMAIN-CONTAINING PROTEIN"/>
    <property type="match status" value="1"/>
</dbReference>
<proteinExistence type="predicted"/>
<evidence type="ECO:0000313" key="9">
    <source>
        <dbReference type="Proteomes" id="UP001497444"/>
    </source>
</evidence>
<dbReference type="Proteomes" id="UP001497444">
    <property type="component" value="Chromosome 9"/>
</dbReference>
<feature type="transmembrane region" description="Helical" evidence="6">
    <location>
        <begin position="116"/>
        <end position="148"/>
    </location>
</feature>
<reference evidence="8" key="1">
    <citation type="submission" date="2024-02" db="EMBL/GenBank/DDBJ databases">
        <authorList>
            <consortium name="ELIXIR-Norway"/>
            <consortium name="Elixir Norway"/>
        </authorList>
    </citation>
    <scope>NUCLEOTIDE SEQUENCE</scope>
</reference>
<evidence type="ECO:0000313" key="8">
    <source>
        <dbReference type="EMBL" id="CAK9278442.1"/>
    </source>
</evidence>
<keyword evidence="2" id="KW-0813">Transport</keyword>
<evidence type="ECO:0000256" key="4">
    <source>
        <dbReference type="ARBA" id="ARBA00022989"/>
    </source>
</evidence>
<dbReference type="Gene3D" id="1.20.1250.20">
    <property type="entry name" value="MFS general substrate transporter like domains"/>
    <property type="match status" value="1"/>
</dbReference>
<keyword evidence="5 6" id="KW-0472">Membrane</keyword>
<gene>
    <name evidence="8" type="ORF">CSSPJE1EN1_LOCUS23920</name>
</gene>
<comment type="subcellular location">
    <subcellularLocation>
        <location evidence="1">Membrane</location>
        <topology evidence="1">Multi-pass membrane protein</topology>
    </subcellularLocation>
</comment>
<evidence type="ECO:0000259" key="7">
    <source>
        <dbReference type="PROSITE" id="PS50850"/>
    </source>
</evidence>
<dbReference type="PRINTS" id="PR01035">
    <property type="entry name" value="TCRTETA"/>
</dbReference>
<dbReference type="CDD" id="cd17330">
    <property type="entry name" value="MFS_SLC46_TetA_like"/>
    <property type="match status" value="1"/>
</dbReference>
<dbReference type="Pfam" id="PF07690">
    <property type="entry name" value="MFS_1"/>
    <property type="match status" value="1"/>
</dbReference>
<dbReference type="InterPro" id="IPR011701">
    <property type="entry name" value="MFS"/>
</dbReference>
<dbReference type="PANTHER" id="PTHR23504">
    <property type="entry name" value="MAJOR FACILITATOR SUPERFAMILY DOMAIN-CONTAINING PROTEIN 10"/>
    <property type="match status" value="1"/>
</dbReference>
<sequence length="518" mass="56142">MGGADIEKPLLEHNQLNPVFPNCPGCKNAYLQSPDAGVPYKQFITVFLLVLCSSLPISSLYPFLYFMVQDFHITKSDKDLGFYVGAIGAAFMVGRAMTAVLWGIAADKYGRKPVMLIGAISVIVFHTLFGFSQNFWMAVLTRFLLGLFNGLHGPAKAYVSEVSNANHQALGVSIIGTSWGLGLILGPALGGYLSQPALKYPDIFTEGSLFARFPYLLPSLCNTVFAIGVLFVSFQLPETLHKHEQSQQMPPPNVSTTDPEMTDKLSPLPNDLIEAQQDQKKPLLSRKPFIGGLVLYCIWSLHDMAYVEVFSLWCVSPKSNGGLGFTTADVGEILGLSGFVVLIFQLLIFPYLSNFLGPIMVTRIPIVFSVPMVVAYPAIATLSGMALWVIVAIVSCLKNVFTTMIFTASMIILNNSVPQDQRGAANGLSVSLASVFKAIGPAGGGALFAWGQKRPDTSILPGNYLVFAVLGFIGFLSCISTFEPFLPRSTNDPFSEEADDTSFSQSIIQLNLSLLALL</sequence>
<evidence type="ECO:0000256" key="6">
    <source>
        <dbReference type="SAM" id="Phobius"/>
    </source>
</evidence>
<protein>
    <recommendedName>
        <fullName evidence="7">Major facilitator superfamily (MFS) profile domain-containing protein</fullName>
    </recommendedName>
</protein>
<keyword evidence="9" id="KW-1185">Reference proteome</keyword>
<dbReference type="InterPro" id="IPR020846">
    <property type="entry name" value="MFS_dom"/>
</dbReference>
<accession>A0ABP0XLL5</accession>
<dbReference type="InterPro" id="IPR036259">
    <property type="entry name" value="MFS_trans_sf"/>
</dbReference>
<feature type="transmembrane region" description="Helical" evidence="6">
    <location>
        <begin position="425"/>
        <end position="450"/>
    </location>
</feature>
<dbReference type="SUPFAM" id="SSF103473">
    <property type="entry name" value="MFS general substrate transporter"/>
    <property type="match status" value="1"/>
</dbReference>
<feature type="transmembrane region" description="Helical" evidence="6">
    <location>
        <begin position="385"/>
        <end position="413"/>
    </location>
</feature>
<feature type="transmembrane region" description="Helical" evidence="6">
    <location>
        <begin position="213"/>
        <end position="234"/>
    </location>
</feature>
<keyword evidence="3 6" id="KW-0812">Transmembrane</keyword>
<feature type="transmembrane region" description="Helical" evidence="6">
    <location>
        <begin position="169"/>
        <end position="193"/>
    </location>
</feature>
<evidence type="ECO:0000256" key="1">
    <source>
        <dbReference type="ARBA" id="ARBA00004141"/>
    </source>
</evidence>
<feature type="transmembrane region" description="Helical" evidence="6">
    <location>
        <begin position="80"/>
        <end position="104"/>
    </location>
</feature>
<evidence type="ECO:0000256" key="2">
    <source>
        <dbReference type="ARBA" id="ARBA00022448"/>
    </source>
</evidence>
<feature type="domain" description="Major facilitator superfamily (MFS) profile" evidence="7">
    <location>
        <begin position="42"/>
        <end position="486"/>
    </location>
</feature>
<organism evidence="8 9">
    <name type="scientific">Sphagnum jensenii</name>
    <dbReference type="NCBI Taxonomy" id="128206"/>
    <lineage>
        <taxon>Eukaryota</taxon>
        <taxon>Viridiplantae</taxon>
        <taxon>Streptophyta</taxon>
        <taxon>Embryophyta</taxon>
        <taxon>Bryophyta</taxon>
        <taxon>Sphagnophytina</taxon>
        <taxon>Sphagnopsida</taxon>
        <taxon>Sphagnales</taxon>
        <taxon>Sphagnaceae</taxon>
        <taxon>Sphagnum</taxon>
    </lineage>
</organism>
<evidence type="ECO:0000256" key="5">
    <source>
        <dbReference type="ARBA" id="ARBA00023136"/>
    </source>
</evidence>
<evidence type="ECO:0000256" key="3">
    <source>
        <dbReference type="ARBA" id="ARBA00022692"/>
    </source>
</evidence>
<dbReference type="EMBL" id="OZ020104">
    <property type="protein sequence ID" value="CAK9278442.1"/>
    <property type="molecule type" value="Genomic_DNA"/>
</dbReference>
<feature type="transmembrane region" description="Helical" evidence="6">
    <location>
        <begin position="360"/>
        <end position="379"/>
    </location>
</feature>
<dbReference type="InterPro" id="IPR001958">
    <property type="entry name" value="Tet-R_TetA/multi-R_MdtG-like"/>
</dbReference>
<name>A0ABP0XLL5_9BRYO</name>